<dbReference type="GO" id="GO:0008106">
    <property type="term" value="F:alcohol dehydrogenase (NADP+) activity"/>
    <property type="evidence" value="ECO:0007669"/>
    <property type="project" value="TreeGrafter"/>
</dbReference>
<protein>
    <submittedName>
        <fullName evidence="6">Putative NADH-dependent butanol dehydrogenase A</fullName>
    </submittedName>
</protein>
<dbReference type="PATRIC" id="fig|1193502.14.peg.2344"/>
<evidence type="ECO:0000259" key="4">
    <source>
        <dbReference type="Pfam" id="PF00465"/>
    </source>
</evidence>
<evidence type="ECO:0000313" key="6">
    <source>
        <dbReference type="EMBL" id="AOO66074.1"/>
    </source>
</evidence>
<organism evidence="6 7">
    <name type="scientific">Sulfurospirillum halorespirans DSM 13726</name>
    <dbReference type="NCBI Taxonomy" id="1193502"/>
    <lineage>
        <taxon>Bacteria</taxon>
        <taxon>Pseudomonadati</taxon>
        <taxon>Campylobacterota</taxon>
        <taxon>Epsilonproteobacteria</taxon>
        <taxon>Campylobacterales</taxon>
        <taxon>Sulfurospirillaceae</taxon>
        <taxon>Sulfurospirillum</taxon>
    </lineage>
</organism>
<feature type="domain" description="Alcohol dehydrogenase iron-type/glycerol dehydrogenase GldA" evidence="4">
    <location>
        <begin position="9"/>
        <end position="178"/>
    </location>
</feature>
<evidence type="ECO:0000259" key="5">
    <source>
        <dbReference type="Pfam" id="PF25137"/>
    </source>
</evidence>
<dbReference type="PANTHER" id="PTHR43633">
    <property type="entry name" value="ALCOHOL DEHYDROGENASE YQHD"/>
    <property type="match status" value="1"/>
</dbReference>
<name>A0A1D7TME2_9BACT</name>
<dbReference type="STRING" id="1193502.SHALO_2314"/>
<feature type="domain" description="Fe-containing alcohol dehydrogenase-like C-terminal" evidence="5">
    <location>
        <begin position="190"/>
        <end position="380"/>
    </location>
</feature>
<dbReference type="GO" id="GO:0046872">
    <property type="term" value="F:metal ion binding"/>
    <property type="evidence" value="ECO:0007669"/>
    <property type="project" value="InterPro"/>
</dbReference>
<sequence>MVDFTYHNPTKIEFGKDKENLIGTAIANDAITKVLLCYGSERIKSDGLYKKVTDSLSEKGIAWVELSGIISNPILSKVHEGIAIAKEEKVQAVLAIGGGSILDSAKSIAAGALYHSDVWDFFIGKSVIEKALPVYAIMTLAATGSEMNGFAVVTNDTIQQKYNIASIHVYPRLSILNPELTKSVPKNYLAYSAVDIIAHVIEGYLTASVQPHFQSRMVEGIIQTVMETTEILLQNPDDYNARAEFTWAATQALNGVTTAGTNPTLFPNHMIEHSLSALFNIAHGAGLAIVIPAWMTWFHTQNPTQFKRFAQNIFGKNSAEEGIVALKIWFTKIGAPVSLKEAGINADAIPTIAANVFLAAQRQGASEVYTQEVIEIILHNA</sequence>
<dbReference type="Gene3D" id="1.20.1090.10">
    <property type="entry name" value="Dehydroquinate synthase-like - alpha domain"/>
    <property type="match status" value="1"/>
</dbReference>
<keyword evidence="2" id="KW-0560">Oxidoreductase</keyword>
<evidence type="ECO:0000256" key="2">
    <source>
        <dbReference type="ARBA" id="ARBA00023002"/>
    </source>
</evidence>
<dbReference type="GO" id="GO:1990002">
    <property type="term" value="F:methylglyoxal reductase (NADPH) (acetol producing) activity"/>
    <property type="evidence" value="ECO:0007669"/>
    <property type="project" value="TreeGrafter"/>
</dbReference>
<dbReference type="EMBL" id="CP017111">
    <property type="protein sequence ID" value="AOO66074.1"/>
    <property type="molecule type" value="Genomic_DNA"/>
</dbReference>
<keyword evidence="3" id="KW-0812">Transmembrane</keyword>
<dbReference type="Gene3D" id="3.40.50.1970">
    <property type="match status" value="1"/>
</dbReference>
<dbReference type="SUPFAM" id="SSF56796">
    <property type="entry name" value="Dehydroquinate synthase-like"/>
    <property type="match status" value="1"/>
</dbReference>
<dbReference type="InterPro" id="IPR044731">
    <property type="entry name" value="BDH-like"/>
</dbReference>
<dbReference type="Pfam" id="PF25137">
    <property type="entry name" value="ADH_Fe_C"/>
    <property type="match status" value="1"/>
</dbReference>
<evidence type="ECO:0000313" key="7">
    <source>
        <dbReference type="Proteomes" id="UP000094609"/>
    </source>
</evidence>
<comment type="similarity">
    <text evidence="1">Belongs to the iron-containing alcohol dehydrogenase family.</text>
</comment>
<keyword evidence="3" id="KW-1133">Transmembrane helix</keyword>
<feature type="transmembrane region" description="Helical" evidence="3">
    <location>
        <begin position="277"/>
        <end position="298"/>
    </location>
</feature>
<dbReference type="InterPro" id="IPR001670">
    <property type="entry name" value="ADH_Fe/GldA"/>
</dbReference>
<accession>A0A1D7TME2</accession>
<dbReference type="GO" id="GO:1990362">
    <property type="term" value="F:butanol dehydrogenase (NAD+) activity"/>
    <property type="evidence" value="ECO:0007669"/>
    <property type="project" value="InterPro"/>
</dbReference>
<dbReference type="InterPro" id="IPR056798">
    <property type="entry name" value="ADH_Fe_C"/>
</dbReference>
<evidence type="ECO:0000256" key="3">
    <source>
        <dbReference type="SAM" id="Phobius"/>
    </source>
</evidence>
<dbReference type="KEGG" id="shal:SHALO_2314"/>
<dbReference type="AlphaFoldDB" id="A0A1D7TME2"/>
<keyword evidence="7" id="KW-1185">Reference proteome</keyword>
<dbReference type="FunFam" id="3.40.50.1970:FF:000003">
    <property type="entry name" value="Alcohol dehydrogenase, iron-containing"/>
    <property type="match status" value="1"/>
</dbReference>
<gene>
    <name evidence="6" type="ORF">SHALO_2314</name>
</gene>
<dbReference type="PANTHER" id="PTHR43633:SF1">
    <property type="entry name" value="ALCOHOL DEHYDROGENASE YQHD"/>
    <property type="match status" value="1"/>
</dbReference>
<dbReference type="Proteomes" id="UP000094609">
    <property type="component" value="Chromosome"/>
</dbReference>
<proteinExistence type="inferred from homology"/>
<dbReference type="GO" id="GO:0005829">
    <property type="term" value="C:cytosol"/>
    <property type="evidence" value="ECO:0007669"/>
    <property type="project" value="TreeGrafter"/>
</dbReference>
<dbReference type="RefSeq" id="WP_069478674.1">
    <property type="nucleotide sequence ID" value="NZ_CP017111.1"/>
</dbReference>
<reference evidence="7" key="1">
    <citation type="submission" date="2016-08" db="EMBL/GenBank/DDBJ databases">
        <title>Complete genome sequence of the organohalide-respiring Epsilonproteobacterium Sulfurospirillum halorespirans.</title>
        <authorList>
            <person name="Goris T."/>
            <person name="Zimmermann J."/>
            <person name="Schenz B."/>
            <person name="Lemos M."/>
            <person name="Hackermueller J."/>
            <person name="Diekert G."/>
        </authorList>
    </citation>
    <scope>NUCLEOTIDE SEQUENCE [LARGE SCALE GENOMIC DNA]</scope>
    <source>
        <strain>DSM 13726</strain>
        <strain evidence="7">PCE-M2</strain>
    </source>
</reference>
<dbReference type="CDD" id="cd08187">
    <property type="entry name" value="BDH"/>
    <property type="match status" value="1"/>
</dbReference>
<dbReference type="Pfam" id="PF00465">
    <property type="entry name" value="Fe-ADH"/>
    <property type="match status" value="1"/>
</dbReference>
<evidence type="ECO:0000256" key="1">
    <source>
        <dbReference type="ARBA" id="ARBA00007358"/>
    </source>
</evidence>
<keyword evidence="3" id="KW-0472">Membrane</keyword>